<dbReference type="SUPFAM" id="SSF51905">
    <property type="entry name" value="FAD/NAD(P)-binding domain"/>
    <property type="match status" value="1"/>
</dbReference>
<evidence type="ECO:0000313" key="8">
    <source>
        <dbReference type="EMBL" id="AXK80052.1"/>
    </source>
</evidence>
<dbReference type="NCBIfam" id="NF006021">
    <property type="entry name" value="PRK08163.1"/>
    <property type="match status" value="1"/>
</dbReference>
<dbReference type="Pfam" id="PF01494">
    <property type="entry name" value="FAD_binding_3"/>
    <property type="match status" value="1"/>
</dbReference>
<dbReference type="RefSeq" id="WP_115689332.1">
    <property type="nucleotide sequence ID" value="NZ_CP031417.1"/>
</dbReference>
<protein>
    <submittedName>
        <fullName evidence="8">3-hydroxybenzoate 6-monooxygenase</fullName>
        <ecNumber evidence="8">1.14.13.24</ecNumber>
    </submittedName>
</protein>
<reference evidence="8 9" key="1">
    <citation type="submission" date="2018-07" db="EMBL/GenBank/DDBJ databases">
        <authorList>
            <person name="Quirk P.G."/>
            <person name="Krulwich T.A."/>
        </authorList>
    </citation>
    <scope>NUCLEOTIDE SEQUENCE [LARGE SCALE GENOMIC DNA]</scope>
    <source>
        <strain evidence="8 9">CC-BB4</strain>
    </source>
</reference>
<dbReference type="InterPro" id="IPR002938">
    <property type="entry name" value="FAD-bd"/>
</dbReference>
<keyword evidence="3" id="KW-0274">FAD</keyword>
<dbReference type="Gene3D" id="3.50.50.60">
    <property type="entry name" value="FAD/NAD(P)-binding domain"/>
    <property type="match status" value="1"/>
</dbReference>
<dbReference type="Proteomes" id="UP000254889">
    <property type="component" value="Chromosome"/>
</dbReference>
<evidence type="ECO:0000256" key="5">
    <source>
        <dbReference type="ARBA" id="ARBA00023033"/>
    </source>
</evidence>
<evidence type="ECO:0000259" key="7">
    <source>
        <dbReference type="Pfam" id="PF01494"/>
    </source>
</evidence>
<evidence type="ECO:0000256" key="2">
    <source>
        <dbReference type="ARBA" id="ARBA00022630"/>
    </source>
</evidence>
<keyword evidence="6" id="KW-0472">Membrane</keyword>
<evidence type="ECO:0000256" key="1">
    <source>
        <dbReference type="ARBA" id="ARBA00001974"/>
    </source>
</evidence>
<keyword evidence="2" id="KW-0285">Flavoprotein</keyword>
<dbReference type="PANTHER" id="PTHR13789:SF318">
    <property type="entry name" value="GERANYLGERANYL DIPHOSPHATE REDUCTASE"/>
    <property type="match status" value="1"/>
</dbReference>
<keyword evidence="4 8" id="KW-0560">Oxidoreductase</keyword>
<organism evidence="8 9">
    <name type="scientific">Pseudolabrys taiwanensis</name>
    <dbReference type="NCBI Taxonomy" id="331696"/>
    <lineage>
        <taxon>Bacteria</taxon>
        <taxon>Pseudomonadati</taxon>
        <taxon>Pseudomonadota</taxon>
        <taxon>Alphaproteobacteria</taxon>
        <taxon>Hyphomicrobiales</taxon>
        <taxon>Xanthobacteraceae</taxon>
        <taxon>Pseudolabrys</taxon>
    </lineage>
</organism>
<evidence type="ECO:0000313" key="9">
    <source>
        <dbReference type="Proteomes" id="UP000254889"/>
    </source>
</evidence>
<keyword evidence="9" id="KW-1185">Reference proteome</keyword>
<dbReference type="EC" id="1.14.13.24" evidence="8"/>
<accession>A0A345ZT05</accession>
<dbReference type="GO" id="GO:0018669">
    <property type="term" value="F:3-hydroxybenzoate 6-monooxygenase activity"/>
    <property type="evidence" value="ECO:0007669"/>
    <property type="project" value="UniProtKB-EC"/>
</dbReference>
<evidence type="ECO:0000256" key="3">
    <source>
        <dbReference type="ARBA" id="ARBA00022827"/>
    </source>
</evidence>
<keyword evidence="6" id="KW-1133">Transmembrane helix</keyword>
<dbReference type="PANTHER" id="PTHR13789">
    <property type="entry name" value="MONOOXYGENASE"/>
    <property type="match status" value="1"/>
</dbReference>
<proteinExistence type="predicted"/>
<dbReference type="OrthoDB" id="4230779at2"/>
<name>A0A345ZT05_9HYPH</name>
<sequence length="394" mass="44236">MARGNGSAPFLISGGGIGGLIAAYALAQKGFPVRLFEQADEFREVGAGIQLGPNIFRMLEKIGLKDAVLADAHVPPAQEMRDALTGKLITAVPLSEAFQKRFGNQPYAVTHRADIHGTFLKACQDNDLITLETSRRVEDYTDHGDRVTVRLNNGEQVEGRALIGADGMWSNTRERIVNDGKPRVSGHIAYRAVLRRDQVPDDLWRPEVVLWAGPRTHFVHYPLRRGELFNLVAVFHSDHYEEGWDAEGSKDLLWQHFKMQVPEVLRLLERIETWRMWVLCDREPVKNWTQGNVTLLGDAAHPMLQYLAQGACMATEDAVVLADKIAAKPNDVKAAFLDYQQERYLRTARVQIMARVYGEFYHARGPAAELRDMMLAGRSEEASYDGIAWLYGGP</sequence>
<comment type="cofactor">
    <cofactor evidence="1">
        <name>FAD</name>
        <dbReference type="ChEBI" id="CHEBI:57692"/>
    </cofactor>
</comment>
<dbReference type="SUPFAM" id="SSF54373">
    <property type="entry name" value="FAD-linked reductases, C-terminal domain"/>
    <property type="match status" value="1"/>
</dbReference>
<dbReference type="PRINTS" id="PR00420">
    <property type="entry name" value="RNGMNOXGNASE"/>
</dbReference>
<dbReference type="GO" id="GO:0071949">
    <property type="term" value="F:FAD binding"/>
    <property type="evidence" value="ECO:0007669"/>
    <property type="project" value="InterPro"/>
</dbReference>
<dbReference type="InterPro" id="IPR050493">
    <property type="entry name" value="FAD-dep_Monooxygenase_BioMet"/>
</dbReference>
<feature type="transmembrane region" description="Helical" evidence="6">
    <location>
        <begin position="6"/>
        <end position="27"/>
    </location>
</feature>
<evidence type="ECO:0000256" key="6">
    <source>
        <dbReference type="SAM" id="Phobius"/>
    </source>
</evidence>
<keyword evidence="5 8" id="KW-0503">Monooxygenase</keyword>
<evidence type="ECO:0000256" key="4">
    <source>
        <dbReference type="ARBA" id="ARBA00023002"/>
    </source>
</evidence>
<keyword evidence="6" id="KW-0812">Transmembrane</keyword>
<gene>
    <name evidence="8" type="ORF">DW352_05690</name>
</gene>
<dbReference type="InterPro" id="IPR036188">
    <property type="entry name" value="FAD/NAD-bd_sf"/>
</dbReference>
<dbReference type="EMBL" id="CP031417">
    <property type="protein sequence ID" value="AXK80052.1"/>
    <property type="molecule type" value="Genomic_DNA"/>
</dbReference>
<feature type="domain" description="FAD-binding" evidence="7">
    <location>
        <begin position="10"/>
        <end position="349"/>
    </location>
</feature>
<dbReference type="AlphaFoldDB" id="A0A345ZT05"/>
<dbReference type="KEGG" id="ptaw:DW352_05690"/>